<dbReference type="PANTHER" id="PTHR36933:SF1">
    <property type="entry name" value="SLL0788 PROTEIN"/>
    <property type="match status" value="1"/>
</dbReference>
<evidence type="ECO:0000259" key="2">
    <source>
        <dbReference type="Pfam" id="PF03713"/>
    </source>
</evidence>
<evidence type="ECO:0000256" key="1">
    <source>
        <dbReference type="SAM" id="SignalP"/>
    </source>
</evidence>
<sequence>MMRNFMLTGATVATVLLLSACGGAHSTPTSSMNHGDPVPSAAASATGSFNDVDVAFVQAMIPHHQQAVQMAALADGRVADGEVKSLAGKIQAAQQPEIDTMTTWLTAWGRPASMPSMSVEAHESMGHGSMPGMMSDADMTKLMAAKGAAFDKQFVTMMIAHHEGAVTMAREEVAKGSNPDATALAKKIITDQQAEITTMESILRRL</sequence>
<dbReference type="RefSeq" id="WP_089299142.1">
    <property type="nucleotide sequence ID" value="NZ_BOMU01000131.1"/>
</dbReference>
<dbReference type="OrthoDB" id="26872at2"/>
<reference evidence="3 4" key="1">
    <citation type="submission" date="2017-06" db="EMBL/GenBank/DDBJ databases">
        <authorList>
            <person name="Kim H.J."/>
            <person name="Triplett B.A."/>
        </authorList>
    </citation>
    <scope>NUCLEOTIDE SEQUENCE [LARGE SCALE GENOMIC DNA]</scope>
    <source>
        <strain evidence="3 4">DSM 43151</strain>
    </source>
</reference>
<dbReference type="PANTHER" id="PTHR36933">
    <property type="entry name" value="SLL0788 PROTEIN"/>
    <property type="match status" value="1"/>
</dbReference>
<dbReference type="Gene3D" id="1.20.1260.10">
    <property type="match status" value="1"/>
</dbReference>
<dbReference type="Proteomes" id="UP000198415">
    <property type="component" value="Unassembled WGS sequence"/>
</dbReference>
<evidence type="ECO:0000313" key="4">
    <source>
        <dbReference type="Proteomes" id="UP000198415"/>
    </source>
</evidence>
<accession>A0A239JWW1</accession>
<keyword evidence="4" id="KW-1185">Reference proteome</keyword>
<keyword evidence="1" id="KW-0732">Signal</keyword>
<dbReference type="InterPro" id="IPR005183">
    <property type="entry name" value="DUF305_CopM-like"/>
</dbReference>
<organism evidence="3 4">
    <name type="scientific">Actinoplanes regularis</name>
    <dbReference type="NCBI Taxonomy" id="52697"/>
    <lineage>
        <taxon>Bacteria</taxon>
        <taxon>Bacillati</taxon>
        <taxon>Actinomycetota</taxon>
        <taxon>Actinomycetes</taxon>
        <taxon>Micromonosporales</taxon>
        <taxon>Micromonosporaceae</taxon>
        <taxon>Actinoplanes</taxon>
    </lineage>
</organism>
<proteinExistence type="predicted"/>
<feature type="signal peptide" evidence="1">
    <location>
        <begin position="1"/>
        <end position="26"/>
    </location>
</feature>
<feature type="domain" description="DUF305" evidence="2">
    <location>
        <begin position="53"/>
        <end position="203"/>
    </location>
</feature>
<dbReference type="InterPro" id="IPR012347">
    <property type="entry name" value="Ferritin-like"/>
</dbReference>
<dbReference type="AlphaFoldDB" id="A0A239JWW1"/>
<dbReference type="Pfam" id="PF03713">
    <property type="entry name" value="DUF305"/>
    <property type="match status" value="1"/>
</dbReference>
<dbReference type="PROSITE" id="PS51257">
    <property type="entry name" value="PROKAR_LIPOPROTEIN"/>
    <property type="match status" value="1"/>
</dbReference>
<gene>
    <name evidence="3" type="ORF">SAMN06264365_13936</name>
</gene>
<dbReference type="EMBL" id="FZNR01000039">
    <property type="protein sequence ID" value="SNT10437.1"/>
    <property type="molecule type" value="Genomic_DNA"/>
</dbReference>
<protein>
    <submittedName>
        <fullName evidence="3">Uncharacterized conserved protein, DUF305 family</fullName>
    </submittedName>
</protein>
<evidence type="ECO:0000313" key="3">
    <source>
        <dbReference type="EMBL" id="SNT10437.1"/>
    </source>
</evidence>
<feature type="chain" id="PRO_5011991978" evidence="1">
    <location>
        <begin position="27"/>
        <end position="206"/>
    </location>
</feature>
<name>A0A239JWW1_9ACTN</name>